<feature type="transmembrane region" description="Helical" evidence="6">
    <location>
        <begin position="426"/>
        <end position="443"/>
    </location>
</feature>
<dbReference type="GO" id="GO:0022857">
    <property type="term" value="F:transmembrane transporter activity"/>
    <property type="evidence" value="ECO:0007669"/>
    <property type="project" value="InterPro"/>
</dbReference>
<dbReference type="PANTHER" id="PTHR43791:SF6">
    <property type="entry name" value="TRANSPORTER, PUTATIVE (AFU_ORTHOLOGUE AFUA_1G16690)-RELATED"/>
    <property type="match status" value="1"/>
</dbReference>
<sequence length="774" mass="86866">MLLRNYWFNYLPAKRKWSLYDRRIRQSHITVWGEAAGAYFHNRLAHVVPPSAIMNTKLTGEKDTAQQSVHEIFECTEDRRGSVNSEEKGVDDGASPCTSSNARAIAEKHLLRRLDMRFMPTIVLIYIMNYIDRSAITTARLKGLEKDVGLTGKTPAFSLSSSSYASHLPDVQYDTAVAILYASYCTCQIPSNMLLNRVSRPSFYIGLCVIAWGLTSALTGITRSYAGIVMCRFCLGIPEAAFYPGTVYLLSRWYTRKGAITVTVGLLSLWSLPDLPNNTRWMSPAERQLAQARLAEDTGEADEDLAQDSMLRGLKMALTDVRVLIFAIMELSMLLGLSFANFFPTPPWVWAAIVCCVSALHADKTGERFFHTCFSWWGVIIGYIIALSTFSVGGRYVALFLLASGHAGIFMLFWREENRDTLPVELIPLGFALTLVWVSNTISRPPAKRAAAIGLVNGIGNTGNLIGSYAWKAKWGPQYHQSMSIGIASLSFSTLLALVMRCILKRMNKKLDEDADSVLKDANHRRVEDAARLEGISLKEAMERRKGFSLFQQAFQYGKKTWNQRLEMTTKTRWMSYAEKHLAQVHLSEDAGEADEDLTEDSLLQRAFFPIWNENAESEAGDGTYYKVTCEFVHKLIGSEGYSLLRYPYDNFAISLPTVDPPNRVPSLLPLESCLCEWTLPDLTTNKRWMSYAEKHLTQVRLSEDAGEADEDLTEDSMWSGLKMANEDVKVFVFSLILLGDYLGLAFTNFFPSLTKTLGFDYTITLLVSVIPAP</sequence>
<feature type="transmembrane region" description="Helical" evidence="6">
    <location>
        <begin position="321"/>
        <end position="340"/>
    </location>
</feature>
<accession>A0A9Q5HZ94</accession>
<proteinExistence type="predicted"/>
<dbReference type="SUPFAM" id="SSF103473">
    <property type="entry name" value="MFS general substrate transporter"/>
    <property type="match status" value="1"/>
</dbReference>
<keyword evidence="8" id="KW-1185">Reference proteome</keyword>
<feature type="transmembrane region" description="Helical" evidence="6">
    <location>
        <begin position="396"/>
        <end position="414"/>
    </location>
</feature>
<reference evidence="7" key="1">
    <citation type="submission" date="2016-06" db="EMBL/GenBank/DDBJ databases">
        <title>Draft Genome sequence of the fungus Inonotus baumii.</title>
        <authorList>
            <person name="Zhu H."/>
            <person name="Lin W."/>
        </authorList>
    </citation>
    <scope>NUCLEOTIDE SEQUENCE</scope>
    <source>
        <strain evidence="7">821</strain>
    </source>
</reference>
<keyword evidence="2" id="KW-0813">Transport</keyword>
<evidence type="ECO:0000313" key="8">
    <source>
        <dbReference type="Proteomes" id="UP000757232"/>
    </source>
</evidence>
<dbReference type="Gene3D" id="1.20.1250.20">
    <property type="entry name" value="MFS general substrate transporter like domains"/>
    <property type="match status" value="1"/>
</dbReference>
<dbReference type="AlphaFoldDB" id="A0A9Q5HZ94"/>
<evidence type="ECO:0000256" key="1">
    <source>
        <dbReference type="ARBA" id="ARBA00004141"/>
    </source>
</evidence>
<name>A0A9Q5HZ94_SANBA</name>
<protein>
    <submittedName>
        <fullName evidence="7">MFS general substrate transporter</fullName>
    </submittedName>
</protein>
<evidence type="ECO:0000256" key="5">
    <source>
        <dbReference type="ARBA" id="ARBA00023136"/>
    </source>
</evidence>
<evidence type="ECO:0000313" key="7">
    <source>
        <dbReference type="EMBL" id="OCB88656.1"/>
    </source>
</evidence>
<feature type="transmembrane region" description="Helical" evidence="6">
    <location>
        <begin position="369"/>
        <end position="389"/>
    </location>
</feature>
<feature type="transmembrane region" description="Helical" evidence="6">
    <location>
        <begin position="227"/>
        <end position="250"/>
    </location>
</feature>
<comment type="subcellular location">
    <subcellularLocation>
        <location evidence="1">Membrane</location>
        <topology evidence="1">Multi-pass membrane protein</topology>
    </subcellularLocation>
</comment>
<feature type="transmembrane region" description="Helical" evidence="6">
    <location>
        <begin position="450"/>
        <end position="471"/>
    </location>
</feature>
<organism evidence="7 8">
    <name type="scientific">Sanghuangporus baumii</name>
    <name type="common">Phellinus baumii</name>
    <dbReference type="NCBI Taxonomy" id="108892"/>
    <lineage>
        <taxon>Eukaryota</taxon>
        <taxon>Fungi</taxon>
        <taxon>Dikarya</taxon>
        <taxon>Basidiomycota</taxon>
        <taxon>Agaricomycotina</taxon>
        <taxon>Agaricomycetes</taxon>
        <taxon>Hymenochaetales</taxon>
        <taxon>Hymenochaetaceae</taxon>
        <taxon>Sanghuangporus</taxon>
    </lineage>
</organism>
<dbReference type="InterPro" id="IPR036259">
    <property type="entry name" value="MFS_trans_sf"/>
</dbReference>
<dbReference type="Pfam" id="PF07690">
    <property type="entry name" value="MFS_1"/>
    <property type="match status" value="1"/>
</dbReference>
<keyword evidence="3 6" id="KW-0812">Transmembrane</keyword>
<evidence type="ECO:0000256" key="4">
    <source>
        <dbReference type="ARBA" id="ARBA00022989"/>
    </source>
</evidence>
<evidence type="ECO:0000256" key="2">
    <source>
        <dbReference type="ARBA" id="ARBA00022448"/>
    </source>
</evidence>
<feature type="transmembrane region" description="Helical" evidence="6">
    <location>
        <begin position="203"/>
        <end position="221"/>
    </location>
</feature>
<feature type="transmembrane region" description="Helical" evidence="6">
    <location>
        <begin position="483"/>
        <end position="504"/>
    </location>
</feature>
<evidence type="ECO:0000256" key="6">
    <source>
        <dbReference type="SAM" id="Phobius"/>
    </source>
</evidence>
<dbReference type="PANTHER" id="PTHR43791">
    <property type="entry name" value="PERMEASE-RELATED"/>
    <property type="match status" value="1"/>
</dbReference>
<dbReference type="GO" id="GO:0016020">
    <property type="term" value="C:membrane"/>
    <property type="evidence" value="ECO:0007669"/>
    <property type="project" value="UniProtKB-SubCell"/>
</dbReference>
<dbReference type="InterPro" id="IPR011701">
    <property type="entry name" value="MFS"/>
</dbReference>
<feature type="transmembrane region" description="Helical" evidence="6">
    <location>
        <begin position="731"/>
        <end position="751"/>
    </location>
</feature>
<dbReference type="OrthoDB" id="2985014at2759"/>
<evidence type="ECO:0000256" key="3">
    <source>
        <dbReference type="ARBA" id="ARBA00022692"/>
    </source>
</evidence>
<keyword evidence="5 6" id="KW-0472">Membrane</keyword>
<gene>
    <name evidence="7" type="ORF">A7U60_g4199</name>
</gene>
<dbReference type="Proteomes" id="UP000757232">
    <property type="component" value="Unassembled WGS sequence"/>
</dbReference>
<keyword evidence="4 6" id="KW-1133">Transmembrane helix</keyword>
<dbReference type="EMBL" id="LNZH02000174">
    <property type="protein sequence ID" value="OCB88656.1"/>
    <property type="molecule type" value="Genomic_DNA"/>
</dbReference>
<comment type="caution">
    <text evidence="7">The sequence shown here is derived from an EMBL/GenBank/DDBJ whole genome shotgun (WGS) entry which is preliminary data.</text>
</comment>